<dbReference type="EMBL" id="NBIV01000228">
    <property type="protein sequence ID" value="PXF41193.1"/>
    <property type="molecule type" value="Genomic_DNA"/>
</dbReference>
<feature type="transmembrane region" description="Helical" evidence="10">
    <location>
        <begin position="220"/>
        <end position="240"/>
    </location>
</feature>
<keyword evidence="5" id="KW-1003">Cell membrane</keyword>
<feature type="transmembrane region" description="Helical" evidence="10">
    <location>
        <begin position="63"/>
        <end position="85"/>
    </location>
</feature>
<feature type="transmembrane region" description="Helical" evidence="10">
    <location>
        <begin position="326"/>
        <end position="351"/>
    </location>
</feature>
<protein>
    <submittedName>
        <fullName evidence="11">S-type anion channel SLAH2</fullName>
    </submittedName>
</protein>
<gene>
    <name evidence="11" type="ORF">BWQ96_09087</name>
</gene>
<proteinExistence type="inferred from homology"/>
<reference evidence="11 12" key="1">
    <citation type="journal article" date="2018" name="Mol. Biol. Evol.">
        <title>Analysis of the draft genome of the red seaweed Gracilariopsis chorda provides insights into genome size evolution in Rhodophyta.</title>
        <authorList>
            <person name="Lee J."/>
            <person name="Yang E.C."/>
            <person name="Graf L."/>
            <person name="Yang J.H."/>
            <person name="Qiu H."/>
            <person name="Zel Zion U."/>
            <person name="Chan C.X."/>
            <person name="Stephens T.G."/>
            <person name="Weber A.P.M."/>
            <person name="Boo G.H."/>
            <person name="Boo S.M."/>
            <person name="Kim K.M."/>
            <person name="Shin Y."/>
            <person name="Jung M."/>
            <person name="Lee S.J."/>
            <person name="Yim H.S."/>
            <person name="Lee J.H."/>
            <person name="Bhattacharya D."/>
            <person name="Yoon H.S."/>
        </authorList>
    </citation>
    <scope>NUCLEOTIDE SEQUENCE [LARGE SCALE GENOMIC DNA]</scope>
    <source>
        <strain evidence="11 12">SKKU-2015</strain>
        <tissue evidence="11">Whole body</tissue>
    </source>
</reference>
<evidence type="ECO:0000256" key="8">
    <source>
        <dbReference type="ARBA" id="ARBA00023065"/>
    </source>
</evidence>
<feature type="transmembrane region" description="Helical" evidence="10">
    <location>
        <begin position="296"/>
        <end position="314"/>
    </location>
</feature>
<evidence type="ECO:0000256" key="4">
    <source>
        <dbReference type="ARBA" id="ARBA00022448"/>
    </source>
</evidence>
<keyword evidence="4" id="KW-0813">Transport</keyword>
<keyword evidence="9 10" id="KW-0472">Membrane</keyword>
<dbReference type="GO" id="GO:0005886">
    <property type="term" value="C:plasma membrane"/>
    <property type="evidence" value="ECO:0007669"/>
    <property type="project" value="UniProtKB-SubCell"/>
</dbReference>
<evidence type="ECO:0000313" key="11">
    <source>
        <dbReference type="EMBL" id="PXF41193.1"/>
    </source>
</evidence>
<evidence type="ECO:0000256" key="5">
    <source>
        <dbReference type="ARBA" id="ARBA00022475"/>
    </source>
</evidence>
<evidence type="ECO:0000256" key="10">
    <source>
        <dbReference type="SAM" id="Phobius"/>
    </source>
</evidence>
<evidence type="ECO:0000256" key="2">
    <source>
        <dbReference type="ARBA" id="ARBA00004236"/>
    </source>
</evidence>
<feature type="transmembrane region" description="Helical" evidence="10">
    <location>
        <begin position="36"/>
        <end position="56"/>
    </location>
</feature>
<comment type="subcellular location">
    <subcellularLocation>
        <location evidence="2">Cell membrane</location>
    </subcellularLocation>
    <subcellularLocation>
        <location evidence="1">Endomembrane system</location>
        <topology evidence="1">Multi-pass membrane protein</topology>
    </subcellularLocation>
</comment>
<feature type="transmembrane region" description="Helical" evidence="10">
    <location>
        <begin position="159"/>
        <end position="180"/>
    </location>
</feature>
<evidence type="ECO:0000313" key="12">
    <source>
        <dbReference type="Proteomes" id="UP000247409"/>
    </source>
</evidence>
<name>A0A2V3IGP5_9FLOR</name>
<keyword evidence="12" id="KW-1185">Reference proteome</keyword>
<feature type="transmembrane region" description="Helical" evidence="10">
    <location>
        <begin position="97"/>
        <end position="117"/>
    </location>
</feature>
<evidence type="ECO:0000256" key="7">
    <source>
        <dbReference type="ARBA" id="ARBA00022989"/>
    </source>
</evidence>
<organism evidence="11 12">
    <name type="scientific">Gracilariopsis chorda</name>
    <dbReference type="NCBI Taxonomy" id="448386"/>
    <lineage>
        <taxon>Eukaryota</taxon>
        <taxon>Rhodophyta</taxon>
        <taxon>Florideophyceae</taxon>
        <taxon>Rhodymeniophycidae</taxon>
        <taxon>Gracilariales</taxon>
        <taxon>Gracilariaceae</taxon>
        <taxon>Gracilariopsis</taxon>
    </lineage>
</organism>
<keyword evidence="6 10" id="KW-0812">Transmembrane</keyword>
<dbReference type="InterPro" id="IPR038665">
    <property type="entry name" value="Voltage-dep_anion_channel_sf"/>
</dbReference>
<keyword evidence="8" id="KW-0406">Ion transport</keyword>
<dbReference type="InterPro" id="IPR030183">
    <property type="entry name" value="SLAC/SLAH"/>
</dbReference>
<dbReference type="Gene3D" id="1.50.10.150">
    <property type="entry name" value="Voltage-dependent anion channel"/>
    <property type="match status" value="1"/>
</dbReference>
<feature type="transmembrane region" description="Helical" evidence="10">
    <location>
        <begin position="129"/>
        <end position="147"/>
    </location>
</feature>
<feature type="transmembrane region" description="Helical" evidence="10">
    <location>
        <begin position="270"/>
        <end position="290"/>
    </location>
</feature>
<comment type="caution">
    <text evidence="11">The sequence shown here is derived from an EMBL/GenBank/DDBJ whole genome shotgun (WGS) entry which is preliminary data.</text>
</comment>
<dbReference type="PANTHER" id="PTHR31269">
    <property type="entry name" value="S-TYPE ANION CHANNEL SLAH3"/>
    <property type="match status" value="1"/>
</dbReference>
<dbReference type="AlphaFoldDB" id="A0A2V3IGP5"/>
<accession>A0A2V3IGP5</accession>
<dbReference type="GO" id="GO:0006873">
    <property type="term" value="P:intracellular monoatomic ion homeostasis"/>
    <property type="evidence" value="ECO:0007669"/>
    <property type="project" value="InterPro"/>
</dbReference>
<dbReference type="PANTHER" id="PTHR31269:SF2">
    <property type="entry name" value="S-TYPE ANION CHANNEL SLAH3"/>
    <property type="match status" value="1"/>
</dbReference>
<dbReference type="InterPro" id="IPR004695">
    <property type="entry name" value="SLAC1/Mae1/Ssu1/TehA"/>
</dbReference>
<comment type="similarity">
    <text evidence="3">Belongs to the SLAC1 S-type anion channel family.</text>
</comment>
<evidence type="ECO:0000256" key="1">
    <source>
        <dbReference type="ARBA" id="ARBA00004127"/>
    </source>
</evidence>
<dbReference type="Proteomes" id="UP000247409">
    <property type="component" value="Unassembled WGS sequence"/>
</dbReference>
<evidence type="ECO:0000256" key="3">
    <source>
        <dbReference type="ARBA" id="ARBA00007808"/>
    </source>
</evidence>
<keyword evidence="7 10" id="KW-1133">Transmembrane helix</keyword>
<sequence length="391" mass="44139">MSAHAAAADVREHRPERAPPAQWRLRVAQFDISHNAIPLAFYAFTATLATATRVGFPRTVVDVAFYISFAVLVLTSSLTVLRVIIHPAAFLQDFSNARLQNFFYLPSIVGALVLITLPSPFRLWIPMAVSFYTLFAYQFLLSLYLYGNWLHALSLPETIYPLAFMQTVGYFLLSIVASMLVMPQLAFFLLTAALLFWLLIFTTLFQHSPTTLKAANESPSPIFFLFLAPPAQATIAALFLNATRIFSNTDPPSQSFLPGGPLPWNMGAELAHYVNLFLYALMIRMLPLWISRPFSVVWWAYVFPVAGASAAIILRFEKTRTTFWKVMSVASATVSGLAIVIVTFFTLRAIWKGNFPKNKANEMVYREYWKRRDVFSRMKLPIMPHAVVDNV</sequence>
<evidence type="ECO:0000256" key="9">
    <source>
        <dbReference type="ARBA" id="ARBA00023136"/>
    </source>
</evidence>
<dbReference type="OrthoDB" id="1099at2759"/>
<feature type="transmembrane region" description="Helical" evidence="10">
    <location>
        <begin position="187"/>
        <end position="208"/>
    </location>
</feature>
<dbReference type="GO" id="GO:0012505">
    <property type="term" value="C:endomembrane system"/>
    <property type="evidence" value="ECO:0007669"/>
    <property type="project" value="UniProtKB-SubCell"/>
</dbReference>
<evidence type="ECO:0000256" key="6">
    <source>
        <dbReference type="ARBA" id="ARBA00022692"/>
    </source>
</evidence>
<dbReference type="Pfam" id="PF03595">
    <property type="entry name" value="SLAC1"/>
    <property type="match status" value="1"/>
</dbReference>
<dbReference type="GO" id="GO:0008308">
    <property type="term" value="F:voltage-gated monoatomic anion channel activity"/>
    <property type="evidence" value="ECO:0007669"/>
    <property type="project" value="InterPro"/>
</dbReference>